<dbReference type="Proteomes" id="UP001642360">
    <property type="component" value="Unassembled WGS sequence"/>
</dbReference>
<name>A0ABC8TZF1_9AQUA</name>
<evidence type="ECO:0000256" key="2">
    <source>
        <dbReference type="ARBA" id="ARBA00009993"/>
    </source>
</evidence>
<evidence type="ECO:0000256" key="3">
    <source>
        <dbReference type="ARBA" id="ARBA00022786"/>
    </source>
</evidence>
<dbReference type="GO" id="GO:0009867">
    <property type="term" value="P:jasmonic acid mediated signaling pathway"/>
    <property type="evidence" value="ECO:0007669"/>
    <property type="project" value="UniProtKB-ARBA"/>
</dbReference>
<evidence type="ECO:0000313" key="6">
    <source>
        <dbReference type="EMBL" id="CAK9174887.1"/>
    </source>
</evidence>
<dbReference type="PIRSF" id="PIRSF028729">
    <property type="entry name" value="E3_ubiquit_lig_SCF_Skp"/>
    <property type="match status" value="1"/>
</dbReference>
<comment type="caution">
    <text evidence="6">The sequence shown here is derived from an EMBL/GenBank/DDBJ whole genome shotgun (WGS) entry which is preliminary data.</text>
</comment>
<keyword evidence="7" id="KW-1185">Reference proteome</keyword>
<dbReference type="InterPro" id="IPR011333">
    <property type="entry name" value="SKP1/BTB/POZ_sf"/>
</dbReference>
<evidence type="ECO:0000313" key="7">
    <source>
        <dbReference type="Proteomes" id="UP001642360"/>
    </source>
</evidence>
<comment type="pathway">
    <text evidence="1">Protein modification; protein ubiquitination.</text>
</comment>
<protein>
    <recommendedName>
        <fullName evidence="8">SKP1-like protein</fullName>
    </recommendedName>
</protein>
<evidence type="ECO:0000256" key="1">
    <source>
        <dbReference type="ARBA" id="ARBA00004906"/>
    </source>
</evidence>
<evidence type="ECO:0000259" key="5">
    <source>
        <dbReference type="Pfam" id="PF03931"/>
    </source>
</evidence>
<evidence type="ECO:0008006" key="8">
    <source>
        <dbReference type="Google" id="ProtNLM"/>
    </source>
</evidence>
<keyword evidence="3" id="KW-0833">Ubl conjugation pathway</keyword>
<dbReference type="InterPro" id="IPR016072">
    <property type="entry name" value="Skp1_comp_dimer"/>
</dbReference>
<dbReference type="PANTHER" id="PTHR11165">
    <property type="entry name" value="SKP1"/>
    <property type="match status" value="1"/>
</dbReference>
<sequence>SQAHDRDDCASTTIPLTNVDSKTLVKVIEYCKKHANETITSKDLKKFNSEFVDEDQAILYNVLMAANFLRNKDLLNILCEKVANMIKGKSPEEIRKTFNIENDFSPEKEEQIRKENAWAFE</sequence>
<gene>
    <name evidence="6" type="ORF">ILEXP_LOCUS44663</name>
</gene>
<comment type="similarity">
    <text evidence="2">Belongs to the SKP1 family.</text>
</comment>
<dbReference type="SUPFAM" id="SSF54695">
    <property type="entry name" value="POZ domain"/>
    <property type="match status" value="1"/>
</dbReference>
<proteinExistence type="inferred from homology"/>
<dbReference type="Pfam" id="PF01466">
    <property type="entry name" value="Skp1"/>
    <property type="match status" value="1"/>
</dbReference>
<dbReference type="SUPFAM" id="SSF81382">
    <property type="entry name" value="Skp1 dimerisation domain-like"/>
    <property type="match status" value="1"/>
</dbReference>
<dbReference type="Gene3D" id="3.30.710.10">
    <property type="entry name" value="Potassium Channel Kv1.1, Chain A"/>
    <property type="match status" value="1"/>
</dbReference>
<accession>A0ABC8TZF1</accession>
<dbReference type="InterPro" id="IPR016897">
    <property type="entry name" value="SKP1"/>
</dbReference>
<feature type="non-terminal residue" evidence="6">
    <location>
        <position position="1"/>
    </location>
</feature>
<dbReference type="SMART" id="SM00512">
    <property type="entry name" value="Skp1"/>
    <property type="match status" value="1"/>
</dbReference>
<dbReference type="AlphaFoldDB" id="A0ABC8TZF1"/>
<evidence type="ECO:0000259" key="4">
    <source>
        <dbReference type="Pfam" id="PF01466"/>
    </source>
</evidence>
<dbReference type="EMBL" id="CAUOFW020006488">
    <property type="protein sequence ID" value="CAK9174887.1"/>
    <property type="molecule type" value="Genomic_DNA"/>
</dbReference>
<dbReference type="InterPro" id="IPR036296">
    <property type="entry name" value="SKP1-like_dim_sf"/>
</dbReference>
<feature type="domain" description="SKP1 component dimerisation" evidence="4">
    <location>
        <begin position="72"/>
        <end position="119"/>
    </location>
</feature>
<dbReference type="Pfam" id="PF03931">
    <property type="entry name" value="Skp1_POZ"/>
    <property type="match status" value="1"/>
</dbReference>
<feature type="domain" description="SKP1 component POZ" evidence="5">
    <location>
        <begin position="7"/>
        <end position="36"/>
    </location>
</feature>
<dbReference type="InterPro" id="IPR001232">
    <property type="entry name" value="SKP1-like"/>
</dbReference>
<organism evidence="6 7">
    <name type="scientific">Ilex paraguariensis</name>
    <name type="common">yerba mate</name>
    <dbReference type="NCBI Taxonomy" id="185542"/>
    <lineage>
        <taxon>Eukaryota</taxon>
        <taxon>Viridiplantae</taxon>
        <taxon>Streptophyta</taxon>
        <taxon>Embryophyta</taxon>
        <taxon>Tracheophyta</taxon>
        <taxon>Spermatophyta</taxon>
        <taxon>Magnoliopsida</taxon>
        <taxon>eudicotyledons</taxon>
        <taxon>Gunneridae</taxon>
        <taxon>Pentapetalae</taxon>
        <taxon>asterids</taxon>
        <taxon>campanulids</taxon>
        <taxon>Aquifoliales</taxon>
        <taxon>Aquifoliaceae</taxon>
        <taxon>Ilex</taxon>
    </lineage>
</organism>
<reference evidence="6 7" key="1">
    <citation type="submission" date="2024-02" db="EMBL/GenBank/DDBJ databases">
        <authorList>
            <person name="Vignale AGUSTIN F."/>
            <person name="Sosa J E."/>
            <person name="Modenutti C."/>
        </authorList>
    </citation>
    <scope>NUCLEOTIDE SEQUENCE [LARGE SCALE GENOMIC DNA]</scope>
</reference>
<dbReference type="InterPro" id="IPR016073">
    <property type="entry name" value="Skp1_comp_POZ"/>
</dbReference>